<name>A0A3N4MCD9_9BACT</name>
<organism evidence="1 2">
    <name type="scientific">Chitinophaga barathri</name>
    <dbReference type="NCBI Taxonomy" id="1647451"/>
    <lineage>
        <taxon>Bacteria</taxon>
        <taxon>Pseudomonadati</taxon>
        <taxon>Bacteroidota</taxon>
        <taxon>Chitinophagia</taxon>
        <taxon>Chitinophagales</taxon>
        <taxon>Chitinophagaceae</taxon>
        <taxon>Chitinophaga</taxon>
    </lineage>
</organism>
<dbReference type="Proteomes" id="UP000279089">
    <property type="component" value="Unassembled WGS sequence"/>
</dbReference>
<dbReference type="Gene3D" id="2.40.160.10">
    <property type="entry name" value="Porin"/>
    <property type="match status" value="1"/>
</dbReference>
<dbReference type="SUPFAM" id="SSF56935">
    <property type="entry name" value="Porins"/>
    <property type="match status" value="1"/>
</dbReference>
<dbReference type="InterPro" id="IPR045748">
    <property type="entry name" value="DcaP"/>
</dbReference>
<sequence length="413" mass="46629">MLLPCILLCQALHAQDPATQSRLDSLDARLRRLELRISRYSPEARSQTRSAIESGRYGGFVVSDNKGVSLEIGGYVQFDAIHDFHQTTNHDAFQPSTIVIPNDHKTNTSYTIRQTRFNFIGSVPLGKHTLKTTLEFDLFNPNGSSVPRLRHAWGEYGRLGAGQYWSNFMDIDVFPNTLDYWGPNAMVFTRQVQIRFTQPVGKDTKIAISLENPSGNITVPTDSGYNSLTQIPDAVLSIRHDWGGNHVKIAGVFHPLTYEMPDKDRKSTPGWGVNISGTFQLEKSKDNFVYQAAYGEGIANYFDDIGGDGYDGIWQSPAQKLRTVPALGLMGFYDHWWSDKLSTTVGWGYLTLKTKSYQPGTDFNMSQYGVGNLIWYPNTFMKVGLEYLYGYRKNINGMSADNHRIQFSTMFKF</sequence>
<evidence type="ECO:0008006" key="3">
    <source>
        <dbReference type="Google" id="ProtNLM"/>
    </source>
</evidence>
<dbReference type="InterPro" id="IPR023614">
    <property type="entry name" value="Porin_dom_sf"/>
</dbReference>
<reference evidence="2" key="1">
    <citation type="submission" date="2018-11" db="EMBL/GenBank/DDBJ databases">
        <title>Chitinophaga lutea sp.nov., isolate from arsenic contaminated soil.</title>
        <authorList>
            <person name="Zong Y."/>
        </authorList>
    </citation>
    <scope>NUCLEOTIDE SEQUENCE [LARGE SCALE GENOMIC DNA]</scope>
    <source>
        <strain evidence="2">YLT18</strain>
    </source>
</reference>
<proteinExistence type="predicted"/>
<evidence type="ECO:0000313" key="1">
    <source>
        <dbReference type="EMBL" id="RPD41361.1"/>
    </source>
</evidence>
<accession>A0A3N4MCD9</accession>
<dbReference type="EMBL" id="RMBX01000004">
    <property type="protein sequence ID" value="RPD41361.1"/>
    <property type="molecule type" value="Genomic_DNA"/>
</dbReference>
<evidence type="ECO:0000313" key="2">
    <source>
        <dbReference type="Proteomes" id="UP000279089"/>
    </source>
</evidence>
<dbReference type="Pfam" id="PF19577">
    <property type="entry name" value="DcaP"/>
    <property type="match status" value="1"/>
</dbReference>
<dbReference type="AlphaFoldDB" id="A0A3N4MCD9"/>
<protein>
    <recommendedName>
        <fullName evidence="3">Porin</fullName>
    </recommendedName>
</protein>
<gene>
    <name evidence="1" type="ORF">EG028_08555</name>
</gene>
<keyword evidence="2" id="KW-1185">Reference proteome</keyword>
<comment type="caution">
    <text evidence="1">The sequence shown here is derived from an EMBL/GenBank/DDBJ whole genome shotgun (WGS) entry which is preliminary data.</text>
</comment>